<dbReference type="EMBL" id="MGFH01000219">
    <property type="protein sequence ID" value="OGM01964.1"/>
    <property type="molecule type" value="Genomic_DNA"/>
</dbReference>
<dbReference type="Proteomes" id="UP000178735">
    <property type="component" value="Unassembled WGS sequence"/>
</dbReference>
<name>A0A1F7WGK0_9BACT</name>
<dbReference type="STRING" id="1817813.A2008_12580"/>
<protein>
    <submittedName>
        <fullName evidence="1">Uncharacterized protein</fullName>
    </submittedName>
</protein>
<evidence type="ECO:0000313" key="2">
    <source>
        <dbReference type="Proteomes" id="UP000178735"/>
    </source>
</evidence>
<proteinExistence type="predicted"/>
<dbReference type="AlphaFoldDB" id="A0A1F7WGK0"/>
<organism evidence="1 2">
    <name type="scientific">Candidatus Wallbacteria bacterium GWC2_49_35</name>
    <dbReference type="NCBI Taxonomy" id="1817813"/>
    <lineage>
        <taxon>Bacteria</taxon>
        <taxon>Candidatus Walliibacteriota</taxon>
    </lineage>
</organism>
<reference evidence="1 2" key="1">
    <citation type="journal article" date="2016" name="Nat. Commun.">
        <title>Thousands of microbial genomes shed light on interconnected biogeochemical processes in an aquifer system.</title>
        <authorList>
            <person name="Anantharaman K."/>
            <person name="Brown C.T."/>
            <person name="Hug L.A."/>
            <person name="Sharon I."/>
            <person name="Castelle C.J."/>
            <person name="Probst A.J."/>
            <person name="Thomas B.C."/>
            <person name="Singh A."/>
            <person name="Wilkins M.J."/>
            <person name="Karaoz U."/>
            <person name="Brodie E.L."/>
            <person name="Williams K.H."/>
            <person name="Hubbard S.S."/>
            <person name="Banfield J.F."/>
        </authorList>
    </citation>
    <scope>NUCLEOTIDE SEQUENCE [LARGE SCALE GENOMIC DNA]</scope>
</reference>
<accession>A0A1F7WGK0</accession>
<comment type="caution">
    <text evidence="1">The sequence shown here is derived from an EMBL/GenBank/DDBJ whole genome shotgun (WGS) entry which is preliminary data.</text>
</comment>
<sequence length="245" mass="27186">MEKFIFIVIIFIIATVVESFSTKKGGSGSSSGDEWDASEFDFTQIKSKQRTDDQKIFDEIKGEQPRAENERSLENEKYFEGVSTYIEQPTSQADSYIDQPTSQADSYKITTEPGKQMHDDAYNLNTSGQVVKHKKDCFEKAKVTVSADVDSQYALNSLGQLVSSGAVVDHQAERTAIERRATKSRRRAQKNLDSSAKSNMSSALVIAQTGDDDKGNEELDIISLFTGPNLKKSILASIILDKSKF</sequence>
<gene>
    <name evidence="1" type="ORF">A2008_12580</name>
</gene>
<evidence type="ECO:0000313" key="1">
    <source>
        <dbReference type="EMBL" id="OGM01964.1"/>
    </source>
</evidence>